<protein>
    <submittedName>
        <fullName evidence="1">Uncharacterized protein</fullName>
    </submittedName>
</protein>
<accession>A0ABR1JMM3</accession>
<dbReference type="EMBL" id="JBANRG010000013">
    <property type="protein sequence ID" value="KAK7461289.1"/>
    <property type="molecule type" value="Genomic_DNA"/>
</dbReference>
<keyword evidence="2" id="KW-1185">Reference proteome</keyword>
<comment type="caution">
    <text evidence="1">The sequence shown here is derived from an EMBL/GenBank/DDBJ whole genome shotgun (WGS) entry which is preliminary data.</text>
</comment>
<name>A0ABR1JMM3_9AGAR</name>
<reference evidence="1 2" key="1">
    <citation type="submission" date="2024-01" db="EMBL/GenBank/DDBJ databases">
        <title>A draft genome for the cacao thread blight pathogen Marasmiellus scandens.</title>
        <authorList>
            <person name="Baruah I.K."/>
            <person name="Leung J."/>
            <person name="Bukari Y."/>
            <person name="Amoako-Attah I."/>
            <person name="Meinhardt L.W."/>
            <person name="Bailey B.A."/>
            <person name="Cohen S.P."/>
        </authorList>
    </citation>
    <scope>NUCLEOTIDE SEQUENCE [LARGE SCALE GENOMIC DNA]</scope>
    <source>
        <strain evidence="1 2">GH-19</strain>
    </source>
</reference>
<organism evidence="1 2">
    <name type="scientific">Marasmiellus scandens</name>
    <dbReference type="NCBI Taxonomy" id="2682957"/>
    <lineage>
        <taxon>Eukaryota</taxon>
        <taxon>Fungi</taxon>
        <taxon>Dikarya</taxon>
        <taxon>Basidiomycota</taxon>
        <taxon>Agaricomycotina</taxon>
        <taxon>Agaricomycetes</taxon>
        <taxon>Agaricomycetidae</taxon>
        <taxon>Agaricales</taxon>
        <taxon>Marasmiineae</taxon>
        <taxon>Omphalotaceae</taxon>
        <taxon>Marasmiellus</taxon>
    </lineage>
</organism>
<gene>
    <name evidence="1" type="ORF">VKT23_008468</name>
</gene>
<proteinExistence type="predicted"/>
<sequence length="66" mass="7521">MLRLEVRVAIRTSNACVTTLISKPLLIHAFNKAVLLKFKLRRRSRNRSVAAKRGDFYKAYSSSTPV</sequence>
<evidence type="ECO:0000313" key="2">
    <source>
        <dbReference type="Proteomes" id="UP001498398"/>
    </source>
</evidence>
<dbReference type="Proteomes" id="UP001498398">
    <property type="component" value="Unassembled WGS sequence"/>
</dbReference>
<evidence type="ECO:0000313" key="1">
    <source>
        <dbReference type="EMBL" id="KAK7461289.1"/>
    </source>
</evidence>